<proteinExistence type="predicted"/>
<accession>A0ABD1I0V2</accession>
<evidence type="ECO:0000313" key="2">
    <source>
        <dbReference type="Proteomes" id="UP001567538"/>
    </source>
</evidence>
<dbReference type="PANTHER" id="PTHR46142">
    <property type="match status" value="1"/>
</dbReference>
<evidence type="ECO:0000313" key="1">
    <source>
        <dbReference type="EMBL" id="KAL1562022.1"/>
    </source>
</evidence>
<sequence length="315" mass="36090">MSRGASIVIAMNRVLGESSLIISSRGVRKRSLSEFGIQIRRFVVEYEEHHVEKARAIDDSLENQIERREPFWELLNKSKKATLCLHQNPILSQPKVAPEKTGDKCGTLNTVACSPFYRYEEEVNCQNCPLPAGKDTWHFLPHLYFVVPNWDNNLVNQRPGWCGIQLDQVALLSSVSNIPLDQLELLLFTFVPSLTLYARCSDRTICLTNKLLETSARFYKKVLGFGWVKRPGQKSPDFDGVWLFAHGMGLHLIKCVDPSKMARRSVTINPRYEHMSFQTLDVHDVIIDQVFIHDPDEYMVEICNCQIMLLIPVLD</sequence>
<protein>
    <submittedName>
        <fullName evidence="1">Uncharacterized protein</fullName>
    </submittedName>
</protein>
<dbReference type="InterPro" id="IPR029068">
    <property type="entry name" value="Glyas_Bleomycin-R_OHBP_Dase"/>
</dbReference>
<keyword evidence="2" id="KW-1185">Reference proteome</keyword>
<dbReference type="EMBL" id="JBEAFC010000003">
    <property type="protein sequence ID" value="KAL1562022.1"/>
    <property type="molecule type" value="Genomic_DNA"/>
</dbReference>
<dbReference type="AlphaFoldDB" id="A0ABD1I0V2"/>
<dbReference type="SUPFAM" id="SSF54593">
    <property type="entry name" value="Glyoxalase/Bleomycin resistance protein/Dihydroxybiphenyl dioxygenase"/>
    <property type="match status" value="1"/>
</dbReference>
<dbReference type="PANTHER" id="PTHR46142:SF3">
    <property type="entry name" value="F18B13.24 PROTEIN"/>
    <property type="match status" value="1"/>
</dbReference>
<dbReference type="Gene3D" id="3.10.180.10">
    <property type="entry name" value="2,3-Dihydroxybiphenyl 1,2-Dioxygenase, domain 1"/>
    <property type="match status" value="1"/>
</dbReference>
<organism evidence="1 2">
    <name type="scientific">Salvia divinorum</name>
    <name type="common">Maria pastora</name>
    <name type="synonym">Diviner's sage</name>
    <dbReference type="NCBI Taxonomy" id="28513"/>
    <lineage>
        <taxon>Eukaryota</taxon>
        <taxon>Viridiplantae</taxon>
        <taxon>Streptophyta</taxon>
        <taxon>Embryophyta</taxon>
        <taxon>Tracheophyta</taxon>
        <taxon>Spermatophyta</taxon>
        <taxon>Magnoliopsida</taxon>
        <taxon>eudicotyledons</taxon>
        <taxon>Gunneridae</taxon>
        <taxon>Pentapetalae</taxon>
        <taxon>asterids</taxon>
        <taxon>lamiids</taxon>
        <taxon>Lamiales</taxon>
        <taxon>Lamiaceae</taxon>
        <taxon>Nepetoideae</taxon>
        <taxon>Mentheae</taxon>
        <taxon>Salviinae</taxon>
        <taxon>Salvia</taxon>
        <taxon>Salvia subgen. Calosphace</taxon>
    </lineage>
</organism>
<gene>
    <name evidence="1" type="ORF">AAHA92_04647</name>
</gene>
<reference evidence="1 2" key="1">
    <citation type="submission" date="2024-06" db="EMBL/GenBank/DDBJ databases">
        <title>A chromosome level genome sequence of Diviner's sage (Salvia divinorum).</title>
        <authorList>
            <person name="Ford S.A."/>
            <person name="Ro D.-K."/>
            <person name="Ness R.W."/>
            <person name="Phillips M.A."/>
        </authorList>
    </citation>
    <scope>NUCLEOTIDE SEQUENCE [LARGE SCALE GENOMIC DNA]</scope>
    <source>
        <strain evidence="1">SAF-2024a</strain>
        <tissue evidence="1">Leaf</tissue>
    </source>
</reference>
<name>A0ABD1I0V2_SALDI</name>
<comment type="caution">
    <text evidence="1">The sequence shown here is derived from an EMBL/GenBank/DDBJ whole genome shotgun (WGS) entry which is preliminary data.</text>
</comment>
<dbReference type="Proteomes" id="UP001567538">
    <property type="component" value="Unassembled WGS sequence"/>
</dbReference>